<keyword evidence="2 6" id="KW-0812">Transmembrane</keyword>
<feature type="region of interest" description="Disordered" evidence="5">
    <location>
        <begin position="242"/>
        <end position="275"/>
    </location>
</feature>
<evidence type="ECO:0000256" key="2">
    <source>
        <dbReference type="ARBA" id="ARBA00022692"/>
    </source>
</evidence>
<protein>
    <recommendedName>
        <fullName evidence="7">Peptidase S54 rhomboid domain-containing protein</fullName>
    </recommendedName>
</protein>
<evidence type="ECO:0000256" key="1">
    <source>
        <dbReference type="ARBA" id="ARBA00004141"/>
    </source>
</evidence>
<feature type="region of interest" description="Disordered" evidence="5">
    <location>
        <begin position="180"/>
        <end position="199"/>
    </location>
</feature>
<accession>A0ABN9L5Q1</accession>
<evidence type="ECO:0000256" key="5">
    <source>
        <dbReference type="SAM" id="MobiDB-lite"/>
    </source>
</evidence>
<sequence>MGFPLSVNKIYFSVHRLITYIYFHEDLPTLICSCLIVWYFGGGFEENVGTVKFCFLTPLFAICNGLFYLVVIAVGSSLQVGGKVQGFTSVAFSMISVFIIRTSLRRLMFFGFMVPTKVMPLLFLIPAFFIPHATILNGLGGCFFLDPSESLLSRMDQMMPFRLLKRVQIWRYIPATSTERNASQSRKINPPPGSYPTQQYYTPPQGLPDIYSPYHHMKPAGTWPPAGASLCSTGAASGHPYSHGYHEGDTRSNDDNDSLSHLNAHSHKDLGISSDQPELQQVQTQISVTCLEKAGKGILRLYTWY</sequence>
<feature type="compositionally biased region" description="Basic and acidic residues" evidence="5">
    <location>
        <begin position="244"/>
        <end position="254"/>
    </location>
</feature>
<evidence type="ECO:0000313" key="8">
    <source>
        <dbReference type="EMBL" id="CAJ0930357.1"/>
    </source>
</evidence>
<dbReference type="InterPro" id="IPR022764">
    <property type="entry name" value="Peptidase_S54_rhomboid_dom"/>
</dbReference>
<feature type="transmembrane region" description="Helical" evidence="6">
    <location>
        <begin position="84"/>
        <end position="100"/>
    </location>
</feature>
<evidence type="ECO:0000256" key="6">
    <source>
        <dbReference type="SAM" id="Phobius"/>
    </source>
</evidence>
<dbReference type="EMBL" id="CAUEEQ010006634">
    <property type="protein sequence ID" value="CAJ0930357.1"/>
    <property type="molecule type" value="Genomic_DNA"/>
</dbReference>
<dbReference type="Gene3D" id="1.20.1540.10">
    <property type="entry name" value="Rhomboid-like"/>
    <property type="match status" value="1"/>
</dbReference>
<dbReference type="Proteomes" id="UP001176940">
    <property type="component" value="Unassembled WGS sequence"/>
</dbReference>
<feature type="transmembrane region" description="Helical" evidence="6">
    <location>
        <begin position="53"/>
        <end position="78"/>
    </location>
</feature>
<feature type="transmembrane region" description="Helical" evidence="6">
    <location>
        <begin position="107"/>
        <end position="129"/>
    </location>
</feature>
<dbReference type="Pfam" id="PF01694">
    <property type="entry name" value="Rhomboid"/>
    <property type="match status" value="1"/>
</dbReference>
<keyword evidence="4 6" id="KW-0472">Membrane</keyword>
<evidence type="ECO:0000256" key="4">
    <source>
        <dbReference type="ARBA" id="ARBA00023136"/>
    </source>
</evidence>
<evidence type="ECO:0000313" key="9">
    <source>
        <dbReference type="Proteomes" id="UP001176940"/>
    </source>
</evidence>
<evidence type="ECO:0000256" key="3">
    <source>
        <dbReference type="ARBA" id="ARBA00022989"/>
    </source>
</evidence>
<evidence type="ECO:0000259" key="7">
    <source>
        <dbReference type="Pfam" id="PF01694"/>
    </source>
</evidence>
<feature type="domain" description="Peptidase S54 rhomboid" evidence="7">
    <location>
        <begin position="13"/>
        <end position="125"/>
    </location>
</feature>
<comment type="caution">
    <text evidence="8">The sequence shown here is derived from an EMBL/GenBank/DDBJ whole genome shotgun (WGS) entry which is preliminary data.</text>
</comment>
<dbReference type="PANTHER" id="PTHR43066">
    <property type="entry name" value="RHOMBOID-RELATED PROTEIN"/>
    <property type="match status" value="1"/>
</dbReference>
<organism evidence="8 9">
    <name type="scientific">Ranitomeya imitator</name>
    <name type="common">mimic poison frog</name>
    <dbReference type="NCBI Taxonomy" id="111125"/>
    <lineage>
        <taxon>Eukaryota</taxon>
        <taxon>Metazoa</taxon>
        <taxon>Chordata</taxon>
        <taxon>Craniata</taxon>
        <taxon>Vertebrata</taxon>
        <taxon>Euteleostomi</taxon>
        <taxon>Amphibia</taxon>
        <taxon>Batrachia</taxon>
        <taxon>Anura</taxon>
        <taxon>Neobatrachia</taxon>
        <taxon>Hyloidea</taxon>
        <taxon>Dendrobatidae</taxon>
        <taxon>Dendrobatinae</taxon>
        <taxon>Ranitomeya</taxon>
    </lineage>
</organism>
<comment type="subcellular location">
    <subcellularLocation>
        <location evidence="1">Membrane</location>
        <topology evidence="1">Multi-pass membrane protein</topology>
    </subcellularLocation>
</comment>
<feature type="transmembrane region" description="Helical" evidence="6">
    <location>
        <begin position="20"/>
        <end position="41"/>
    </location>
</feature>
<proteinExistence type="predicted"/>
<name>A0ABN9L5Q1_9NEOB</name>
<dbReference type="InterPro" id="IPR035952">
    <property type="entry name" value="Rhomboid-like_sf"/>
</dbReference>
<gene>
    <name evidence="8" type="ORF">RIMI_LOCUS4191959</name>
</gene>
<keyword evidence="9" id="KW-1185">Reference proteome</keyword>
<reference evidence="8" key="1">
    <citation type="submission" date="2023-07" db="EMBL/GenBank/DDBJ databases">
        <authorList>
            <person name="Stuckert A."/>
        </authorList>
    </citation>
    <scope>NUCLEOTIDE SEQUENCE</scope>
</reference>
<keyword evidence="3 6" id="KW-1133">Transmembrane helix</keyword>
<dbReference type="PANTHER" id="PTHR43066:SF13">
    <property type="entry name" value="RHOMBOID DOMAIN-CONTAINING PROTEIN 2"/>
    <property type="match status" value="1"/>
</dbReference>
<dbReference type="SUPFAM" id="SSF144091">
    <property type="entry name" value="Rhomboid-like"/>
    <property type="match status" value="1"/>
</dbReference>